<dbReference type="PROSITE" id="PS51000">
    <property type="entry name" value="HTH_DEOR_2"/>
    <property type="match status" value="1"/>
</dbReference>
<evidence type="ECO:0000313" key="9">
    <source>
        <dbReference type="Proteomes" id="UP000181980"/>
    </source>
</evidence>
<dbReference type="PANTHER" id="PTHR30363:SF4">
    <property type="entry name" value="GLYCEROL-3-PHOSPHATE REGULON REPRESSOR"/>
    <property type="match status" value="1"/>
</dbReference>
<evidence type="ECO:0000313" key="8">
    <source>
        <dbReference type="EMBL" id="SEF18287.1"/>
    </source>
</evidence>
<dbReference type="InterPro" id="IPR014036">
    <property type="entry name" value="DeoR-like_C"/>
</dbReference>
<dbReference type="InterPro" id="IPR036390">
    <property type="entry name" value="WH_DNA-bd_sf"/>
</dbReference>
<comment type="function">
    <text evidence="6">Repressor of the lactose catabolism operon. Galactose-6-phosphate is the inducer.</text>
</comment>
<dbReference type="InterPro" id="IPR050313">
    <property type="entry name" value="Carb_Metab_HTH_regulators"/>
</dbReference>
<organism evidence="8 9">
    <name type="scientific">Jiangella alba</name>
    <dbReference type="NCBI Taxonomy" id="561176"/>
    <lineage>
        <taxon>Bacteria</taxon>
        <taxon>Bacillati</taxon>
        <taxon>Actinomycetota</taxon>
        <taxon>Actinomycetes</taxon>
        <taxon>Jiangellales</taxon>
        <taxon>Jiangellaceae</taxon>
        <taxon>Jiangella</taxon>
    </lineage>
</organism>
<keyword evidence="2" id="KW-0678">Repressor</keyword>
<keyword evidence="5" id="KW-0804">Transcription</keyword>
<dbReference type="PANTHER" id="PTHR30363">
    <property type="entry name" value="HTH-TYPE TRANSCRIPTIONAL REGULATOR SRLR-RELATED"/>
    <property type="match status" value="1"/>
</dbReference>
<dbReference type="STRING" id="561176.SAMN04488561_6341"/>
<feature type="domain" description="HTH deoR-type" evidence="7">
    <location>
        <begin position="28"/>
        <end position="83"/>
    </location>
</feature>
<dbReference type="Pfam" id="PF08220">
    <property type="entry name" value="HTH_DeoR"/>
    <property type="match status" value="1"/>
</dbReference>
<evidence type="ECO:0000256" key="1">
    <source>
        <dbReference type="ARBA" id="ARBA00021390"/>
    </source>
</evidence>
<dbReference type="Proteomes" id="UP000181980">
    <property type="component" value="Unassembled WGS sequence"/>
</dbReference>
<name>A0A1H5PZ76_9ACTN</name>
<keyword evidence="9" id="KW-1185">Reference proteome</keyword>
<protein>
    <recommendedName>
        <fullName evidence="1">Lactose phosphotransferase system repressor</fullName>
    </recommendedName>
</protein>
<dbReference type="InterPro" id="IPR018356">
    <property type="entry name" value="Tscrpt_reg_HTH_DeoR_CS"/>
</dbReference>
<dbReference type="EMBL" id="FNUC01000004">
    <property type="protein sequence ID" value="SEF18287.1"/>
    <property type="molecule type" value="Genomic_DNA"/>
</dbReference>
<dbReference type="PRINTS" id="PR00037">
    <property type="entry name" value="HTHLACR"/>
</dbReference>
<evidence type="ECO:0000256" key="6">
    <source>
        <dbReference type="ARBA" id="ARBA00024937"/>
    </source>
</evidence>
<dbReference type="SUPFAM" id="SSF46785">
    <property type="entry name" value="Winged helix' DNA-binding domain"/>
    <property type="match status" value="1"/>
</dbReference>
<accession>A0A1H5PZ76</accession>
<sequence>MTGHCARLFRMKPPTRPADAPSRRTLAREARQQAIVSHVVAHGVASVSELTELTGASVMTVHRDLDELARRGVVRKFHGGVSAQPSTVFESSSEYRLRVQVKEKEALASAALGMIEPGMSIMLDTSTTNLFVARSLGDLRLGPLTVVTNYLPIMQVLKTTPDIHLIGVGGDYNATHDAFLGLSAIEAIGALTTDIVFLSTSAMTMSTTYHQEPEIVTVKRAMMAAGRRRILLMDPTKLNRTALHRLAPTSEFNAVVVNSAVGERALAELRDHTIVVAVS</sequence>
<dbReference type="InterPro" id="IPR036388">
    <property type="entry name" value="WH-like_DNA-bd_sf"/>
</dbReference>
<reference evidence="9" key="1">
    <citation type="submission" date="2016-10" db="EMBL/GenBank/DDBJ databases">
        <authorList>
            <person name="Varghese N."/>
            <person name="Submissions S."/>
        </authorList>
    </citation>
    <scope>NUCLEOTIDE SEQUENCE [LARGE SCALE GENOMIC DNA]</scope>
    <source>
        <strain evidence="9">DSM 45237</strain>
    </source>
</reference>
<dbReference type="SMART" id="SM01134">
    <property type="entry name" value="DeoRC"/>
    <property type="match status" value="1"/>
</dbReference>
<evidence type="ECO:0000256" key="4">
    <source>
        <dbReference type="ARBA" id="ARBA00023125"/>
    </source>
</evidence>
<dbReference type="AlphaFoldDB" id="A0A1H5PZ76"/>
<proteinExistence type="predicted"/>
<evidence type="ECO:0000256" key="5">
    <source>
        <dbReference type="ARBA" id="ARBA00023163"/>
    </source>
</evidence>
<dbReference type="SMART" id="SM00420">
    <property type="entry name" value="HTH_DEOR"/>
    <property type="match status" value="1"/>
</dbReference>
<evidence type="ECO:0000259" key="7">
    <source>
        <dbReference type="PROSITE" id="PS51000"/>
    </source>
</evidence>
<keyword evidence="3" id="KW-0805">Transcription regulation</keyword>
<gene>
    <name evidence="8" type="ORF">SAMN04488561_6341</name>
</gene>
<dbReference type="SUPFAM" id="SSF100950">
    <property type="entry name" value="NagB/RpiA/CoA transferase-like"/>
    <property type="match status" value="1"/>
</dbReference>
<dbReference type="Gene3D" id="1.10.10.10">
    <property type="entry name" value="Winged helix-like DNA-binding domain superfamily/Winged helix DNA-binding domain"/>
    <property type="match status" value="1"/>
</dbReference>
<keyword evidence="4 8" id="KW-0238">DNA-binding</keyword>
<evidence type="ECO:0000256" key="3">
    <source>
        <dbReference type="ARBA" id="ARBA00023015"/>
    </source>
</evidence>
<evidence type="ECO:0000256" key="2">
    <source>
        <dbReference type="ARBA" id="ARBA00022491"/>
    </source>
</evidence>
<dbReference type="GO" id="GO:0003677">
    <property type="term" value="F:DNA binding"/>
    <property type="evidence" value="ECO:0007669"/>
    <property type="project" value="UniProtKB-KW"/>
</dbReference>
<dbReference type="Pfam" id="PF00455">
    <property type="entry name" value="DeoRC"/>
    <property type="match status" value="1"/>
</dbReference>
<dbReference type="InterPro" id="IPR001034">
    <property type="entry name" value="DeoR_HTH"/>
</dbReference>
<dbReference type="PROSITE" id="PS00894">
    <property type="entry name" value="HTH_DEOR_1"/>
    <property type="match status" value="1"/>
</dbReference>
<dbReference type="GO" id="GO:0003700">
    <property type="term" value="F:DNA-binding transcription factor activity"/>
    <property type="evidence" value="ECO:0007669"/>
    <property type="project" value="InterPro"/>
</dbReference>
<dbReference type="InterPro" id="IPR037171">
    <property type="entry name" value="NagB/RpiA_transferase-like"/>
</dbReference>